<evidence type="ECO:0000313" key="2">
    <source>
        <dbReference type="EMBL" id="TYL12733.1"/>
    </source>
</evidence>
<name>A0AAC9MVA7_NEOTH</name>
<dbReference type="Proteomes" id="UP000094598">
    <property type="component" value="Chromosome"/>
</dbReference>
<dbReference type="Gene3D" id="3.30.565.10">
    <property type="entry name" value="Histidine kinase-like ATPase, C-terminal domain"/>
    <property type="match status" value="1"/>
</dbReference>
<reference evidence="1 3" key="1">
    <citation type="submission" date="2016-08" db="EMBL/GenBank/DDBJ databases">
        <title>Moorella thermoacetica DSM 103132.</title>
        <authorList>
            <person name="Jendresen C.B."/>
            <person name="Redl S.M."/>
            <person name="Jensen T.O."/>
            <person name="Nielsen A.T."/>
        </authorList>
    </citation>
    <scope>NUCLEOTIDE SEQUENCE [LARGE SCALE GENOMIC DNA]</scope>
    <source>
        <strain evidence="1 3">DSM 103132</strain>
    </source>
</reference>
<evidence type="ECO:0000313" key="1">
    <source>
        <dbReference type="EMBL" id="AOQ24630.1"/>
    </source>
</evidence>
<proteinExistence type="predicted"/>
<evidence type="ECO:0000313" key="3">
    <source>
        <dbReference type="Proteomes" id="UP000094598"/>
    </source>
</evidence>
<evidence type="ECO:0000313" key="4">
    <source>
        <dbReference type="Proteomes" id="UP000322283"/>
    </source>
</evidence>
<reference evidence="2 4" key="2">
    <citation type="submission" date="2019-05" db="EMBL/GenBank/DDBJ databases">
        <title>Genome sequence of Moorella thermoacetica ATCC 33924.</title>
        <authorList>
            <person name="Poehlein A."/>
            <person name="Bengelsdorf F.R."/>
            <person name="Duerre P."/>
            <person name="Daniel R."/>
        </authorList>
    </citation>
    <scope>NUCLEOTIDE SEQUENCE [LARGE SCALE GENOMIC DNA]</scope>
    <source>
        <strain evidence="2 4">ATCC 33924</strain>
    </source>
</reference>
<organism evidence="1 3">
    <name type="scientific">Neomoorella thermoacetica</name>
    <name type="common">Clostridium thermoaceticum</name>
    <dbReference type="NCBI Taxonomy" id="1525"/>
    <lineage>
        <taxon>Bacteria</taxon>
        <taxon>Bacillati</taxon>
        <taxon>Bacillota</taxon>
        <taxon>Clostridia</taxon>
        <taxon>Neomoorellales</taxon>
        <taxon>Neomoorellaceae</taxon>
        <taxon>Neomoorella</taxon>
    </lineage>
</organism>
<dbReference type="InterPro" id="IPR036890">
    <property type="entry name" value="HATPase_C_sf"/>
</dbReference>
<protein>
    <submittedName>
        <fullName evidence="1">Uncharacterized protein</fullName>
    </submittedName>
</protein>
<dbReference type="EMBL" id="CP017019">
    <property type="protein sequence ID" value="AOQ24630.1"/>
    <property type="molecule type" value="Genomic_DNA"/>
</dbReference>
<keyword evidence="4" id="KW-1185">Reference proteome</keyword>
<dbReference type="Proteomes" id="UP000322283">
    <property type="component" value="Unassembled WGS sequence"/>
</dbReference>
<sequence length="446" mass="51013">MLQTGISTSYVPSWGMVEALREVLQEMFDARTKFGCQGSVKYRSGQVIVQDDGPGIKRSDLALGQSSKRDNDRLIGQFGEGLKLAALVAARNGRKFYIDTQEFSARALVTRSDELNCDVLTFDFDTTRRRRPKSGTKITIECTNEEFKAAKKFFLDLDRQRLKPIYTKTDGDTVFYPGGKIYINGVLAAEFDNLLFSYSLYGVKTLQNRDRNMVNLYDLKDKIATLLEEANNSLVPKKYLHAVKARNDYFEMEFYVRPLLKEMWRREFFNVFGPKSCRSDVPMADLEARRAGFKPLSQVSWYFDYLMEYIGIPKSGDLIKEIKPAARKETRLNKRESAVLQKAIEIVRKAWRDPGPVKVVKNLQLVAGHNVVNNAGAYDPSTKCIYLAKELLQSLPDTVGTLIHETLHKYSGARDCTREFETAWKDLVVQFLDKHGYFQLSKREVA</sequence>
<dbReference type="RefSeq" id="WP_069590374.1">
    <property type="nucleotide sequence ID" value="NZ_CP017019.1"/>
</dbReference>
<dbReference type="AlphaFoldDB" id="A0AAC9MVA7"/>
<dbReference type="EMBL" id="VCDX01000006">
    <property type="protein sequence ID" value="TYL12733.1"/>
    <property type="molecule type" value="Genomic_DNA"/>
</dbReference>
<gene>
    <name evidence="1" type="ORF">Maut_02202</name>
    <name evidence="2" type="ORF">MTAT_19750</name>
</gene>
<accession>A0AAC9MVA7</accession>
<dbReference type="SUPFAM" id="SSF55874">
    <property type="entry name" value="ATPase domain of HSP90 chaperone/DNA topoisomerase II/histidine kinase"/>
    <property type="match status" value="1"/>
</dbReference>